<name>A0A7W5G973_9BACL</name>
<dbReference type="InterPro" id="IPR010065">
    <property type="entry name" value="AA_ABC_transptr_permease_3TM"/>
</dbReference>
<evidence type="ECO:0000256" key="4">
    <source>
        <dbReference type="ARBA" id="ARBA00022692"/>
    </source>
</evidence>
<keyword evidence="5 7" id="KW-1133">Transmembrane helix</keyword>
<dbReference type="PROSITE" id="PS50928">
    <property type="entry name" value="ABC_TM1"/>
    <property type="match status" value="1"/>
</dbReference>
<keyword evidence="4 7" id="KW-0812">Transmembrane</keyword>
<dbReference type="InterPro" id="IPR035906">
    <property type="entry name" value="MetI-like_sf"/>
</dbReference>
<feature type="transmembrane region" description="Helical" evidence="7">
    <location>
        <begin position="145"/>
        <end position="166"/>
    </location>
</feature>
<dbReference type="InterPro" id="IPR043429">
    <property type="entry name" value="ArtM/GltK/GlnP/TcyL/YhdX-like"/>
</dbReference>
<comment type="similarity">
    <text evidence="7">Belongs to the binding-protein-dependent transport system permease family.</text>
</comment>
<dbReference type="InterPro" id="IPR000515">
    <property type="entry name" value="MetI-like"/>
</dbReference>
<gene>
    <name evidence="9" type="ORF">FHS16_001077</name>
</gene>
<dbReference type="AlphaFoldDB" id="A0A7W5G973"/>
<dbReference type="PANTHER" id="PTHR30614">
    <property type="entry name" value="MEMBRANE COMPONENT OF AMINO ACID ABC TRANSPORTER"/>
    <property type="match status" value="1"/>
</dbReference>
<dbReference type="RefSeq" id="WP_183559560.1">
    <property type="nucleotide sequence ID" value="NZ_CBCSLB010000009.1"/>
</dbReference>
<evidence type="ECO:0000256" key="6">
    <source>
        <dbReference type="ARBA" id="ARBA00023136"/>
    </source>
</evidence>
<comment type="caution">
    <text evidence="9">The sequence shown here is derived from an EMBL/GenBank/DDBJ whole genome shotgun (WGS) entry which is preliminary data.</text>
</comment>
<evidence type="ECO:0000256" key="1">
    <source>
        <dbReference type="ARBA" id="ARBA00004651"/>
    </source>
</evidence>
<dbReference type="Gene3D" id="1.10.3720.10">
    <property type="entry name" value="MetI-like"/>
    <property type="match status" value="1"/>
</dbReference>
<dbReference type="GO" id="GO:0006865">
    <property type="term" value="P:amino acid transport"/>
    <property type="evidence" value="ECO:0007669"/>
    <property type="project" value="TreeGrafter"/>
</dbReference>
<evidence type="ECO:0000256" key="7">
    <source>
        <dbReference type="RuleBase" id="RU363032"/>
    </source>
</evidence>
<evidence type="ECO:0000256" key="2">
    <source>
        <dbReference type="ARBA" id="ARBA00022448"/>
    </source>
</evidence>
<sequence>MGEPFDISYVFEYLVKLLPTLKVTLLIVVSSIVIGLGVGFIVALPQLYKIPILRRLSQVYLSFFRGTPILIQLFLFYYGLPEILKLVNVDVAKLPALYFVILTYALHSGAYLAEMIRAAVGAVDRGQVEAAYSVGMTGFQAFTRIVLPQAMAISIPVFSNLVIANLKDTSLAFSLGIMELTGKSQTLAVMSRHFVETYISLALIYFVISFGLEKLFHLIEKKLLRHERRLAAEDKEPRLHKGKTKRFRFIAGPGFGRGGRENEA</sequence>
<feature type="transmembrane region" description="Helical" evidence="7">
    <location>
        <begin position="198"/>
        <end position="219"/>
    </location>
</feature>
<accession>A0A7W5G973</accession>
<feature type="domain" description="ABC transmembrane type-1" evidence="8">
    <location>
        <begin position="17"/>
        <end position="216"/>
    </location>
</feature>
<dbReference type="GO" id="GO:0022857">
    <property type="term" value="F:transmembrane transporter activity"/>
    <property type="evidence" value="ECO:0007669"/>
    <property type="project" value="InterPro"/>
</dbReference>
<dbReference type="Proteomes" id="UP000518605">
    <property type="component" value="Unassembled WGS sequence"/>
</dbReference>
<protein>
    <submittedName>
        <fullName evidence="9">L-cystine transport system permease protein</fullName>
    </submittedName>
</protein>
<evidence type="ECO:0000256" key="5">
    <source>
        <dbReference type="ARBA" id="ARBA00022989"/>
    </source>
</evidence>
<dbReference type="SUPFAM" id="SSF161098">
    <property type="entry name" value="MetI-like"/>
    <property type="match status" value="1"/>
</dbReference>
<proteinExistence type="inferred from homology"/>
<feature type="transmembrane region" description="Helical" evidence="7">
    <location>
        <begin position="23"/>
        <end position="47"/>
    </location>
</feature>
<dbReference type="GO" id="GO:0043190">
    <property type="term" value="C:ATP-binding cassette (ABC) transporter complex"/>
    <property type="evidence" value="ECO:0007669"/>
    <property type="project" value="InterPro"/>
</dbReference>
<keyword evidence="2 7" id="KW-0813">Transport</keyword>
<evidence type="ECO:0000313" key="9">
    <source>
        <dbReference type="EMBL" id="MBB3151043.1"/>
    </source>
</evidence>
<dbReference type="EMBL" id="JACHXW010000002">
    <property type="protein sequence ID" value="MBB3151043.1"/>
    <property type="molecule type" value="Genomic_DNA"/>
</dbReference>
<dbReference type="Pfam" id="PF00528">
    <property type="entry name" value="BPD_transp_1"/>
    <property type="match status" value="1"/>
</dbReference>
<feature type="transmembrane region" description="Helical" evidence="7">
    <location>
        <begin position="59"/>
        <end position="80"/>
    </location>
</feature>
<feature type="transmembrane region" description="Helical" evidence="7">
    <location>
        <begin position="92"/>
        <end position="113"/>
    </location>
</feature>
<dbReference type="CDD" id="cd06261">
    <property type="entry name" value="TM_PBP2"/>
    <property type="match status" value="1"/>
</dbReference>
<keyword evidence="10" id="KW-1185">Reference proteome</keyword>
<evidence type="ECO:0000313" key="10">
    <source>
        <dbReference type="Proteomes" id="UP000518605"/>
    </source>
</evidence>
<comment type="subcellular location">
    <subcellularLocation>
        <location evidence="1 7">Cell membrane</location>
        <topology evidence="1 7">Multi-pass membrane protein</topology>
    </subcellularLocation>
</comment>
<evidence type="ECO:0000256" key="3">
    <source>
        <dbReference type="ARBA" id="ARBA00022475"/>
    </source>
</evidence>
<keyword evidence="3" id="KW-1003">Cell membrane</keyword>
<dbReference type="PANTHER" id="PTHR30614:SF45">
    <property type="entry name" value="L-CYSTINE TRANSPORT SYSTEM PERMEASE PROTEIN TCYL"/>
    <property type="match status" value="1"/>
</dbReference>
<reference evidence="9 10" key="1">
    <citation type="submission" date="2020-08" db="EMBL/GenBank/DDBJ databases">
        <title>Genomic Encyclopedia of Type Strains, Phase III (KMG-III): the genomes of soil and plant-associated and newly described type strains.</title>
        <authorList>
            <person name="Whitman W."/>
        </authorList>
    </citation>
    <scope>NUCLEOTIDE SEQUENCE [LARGE SCALE GENOMIC DNA]</scope>
    <source>
        <strain evidence="9 10">CECT 8234</strain>
    </source>
</reference>
<evidence type="ECO:0000259" key="8">
    <source>
        <dbReference type="PROSITE" id="PS50928"/>
    </source>
</evidence>
<keyword evidence="6 7" id="KW-0472">Membrane</keyword>
<organism evidence="9 10">
    <name type="scientific">Paenibacillus endophyticus</name>
    <dbReference type="NCBI Taxonomy" id="1294268"/>
    <lineage>
        <taxon>Bacteria</taxon>
        <taxon>Bacillati</taxon>
        <taxon>Bacillota</taxon>
        <taxon>Bacilli</taxon>
        <taxon>Bacillales</taxon>
        <taxon>Paenibacillaceae</taxon>
        <taxon>Paenibacillus</taxon>
    </lineage>
</organism>
<dbReference type="NCBIfam" id="TIGR01726">
    <property type="entry name" value="HEQRo_perm_3TM"/>
    <property type="match status" value="1"/>
</dbReference>